<reference evidence="2 3" key="1">
    <citation type="journal article" date="2021" name="Nat. Plants">
        <title>The Taxus genome provides insights into paclitaxel biosynthesis.</title>
        <authorList>
            <person name="Xiong X."/>
            <person name="Gou J."/>
            <person name="Liao Q."/>
            <person name="Li Y."/>
            <person name="Zhou Q."/>
            <person name="Bi G."/>
            <person name="Li C."/>
            <person name="Du R."/>
            <person name="Wang X."/>
            <person name="Sun T."/>
            <person name="Guo L."/>
            <person name="Liang H."/>
            <person name="Lu P."/>
            <person name="Wu Y."/>
            <person name="Zhang Z."/>
            <person name="Ro D.K."/>
            <person name="Shang Y."/>
            <person name="Huang S."/>
            <person name="Yan J."/>
        </authorList>
    </citation>
    <scope>NUCLEOTIDE SEQUENCE [LARGE SCALE GENOMIC DNA]</scope>
    <source>
        <strain evidence="2">Ta-2019</strain>
    </source>
</reference>
<comment type="caution">
    <text evidence="2">The sequence shown here is derived from an EMBL/GenBank/DDBJ whole genome shotgun (WGS) entry which is preliminary data.</text>
</comment>
<dbReference type="InterPro" id="IPR053146">
    <property type="entry name" value="QDO-like"/>
</dbReference>
<dbReference type="OMA" id="GPPDFEK"/>
<dbReference type="Pfam" id="PF07883">
    <property type="entry name" value="Cupin_2"/>
    <property type="match status" value="1"/>
</dbReference>
<dbReference type="InterPro" id="IPR011051">
    <property type="entry name" value="RmlC_Cupin_sf"/>
</dbReference>
<dbReference type="InterPro" id="IPR014710">
    <property type="entry name" value="RmlC-like_jellyroll"/>
</dbReference>
<protein>
    <recommendedName>
        <fullName evidence="1">Cupin type-2 domain-containing protein</fullName>
    </recommendedName>
</protein>
<evidence type="ECO:0000313" key="3">
    <source>
        <dbReference type="Proteomes" id="UP000824469"/>
    </source>
</evidence>
<dbReference type="PANTHER" id="PTHR36440">
    <property type="entry name" value="PUTATIVE (AFU_ORTHOLOGUE AFUA_8G07350)-RELATED"/>
    <property type="match status" value="1"/>
</dbReference>
<feature type="non-terminal residue" evidence="2">
    <location>
        <position position="163"/>
    </location>
</feature>
<dbReference type="InterPro" id="IPR013096">
    <property type="entry name" value="Cupin_2"/>
</dbReference>
<name>A0AA38GTP2_TAXCH</name>
<feature type="non-terminal residue" evidence="2">
    <location>
        <position position="1"/>
    </location>
</feature>
<dbReference type="Proteomes" id="UP000824469">
    <property type="component" value="Unassembled WGS sequence"/>
</dbReference>
<gene>
    <name evidence="2" type="ORF">KI387_000229</name>
</gene>
<organism evidence="2 3">
    <name type="scientific">Taxus chinensis</name>
    <name type="common">Chinese yew</name>
    <name type="synonym">Taxus wallichiana var. chinensis</name>
    <dbReference type="NCBI Taxonomy" id="29808"/>
    <lineage>
        <taxon>Eukaryota</taxon>
        <taxon>Viridiplantae</taxon>
        <taxon>Streptophyta</taxon>
        <taxon>Embryophyta</taxon>
        <taxon>Tracheophyta</taxon>
        <taxon>Spermatophyta</taxon>
        <taxon>Pinopsida</taxon>
        <taxon>Pinidae</taxon>
        <taxon>Conifers II</taxon>
        <taxon>Cupressales</taxon>
        <taxon>Taxaceae</taxon>
        <taxon>Taxus</taxon>
    </lineage>
</organism>
<evidence type="ECO:0000259" key="1">
    <source>
        <dbReference type="Pfam" id="PF07883"/>
    </source>
</evidence>
<feature type="domain" description="Cupin type-2" evidence="1">
    <location>
        <begin position="52"/>
        <end position="118"/>
    </location>
</feature>
<evidence type="ECO:0000313" key="2">
    <source>
        <dbReference type="EMBL" id="KAH9328121.1"/>
    </source>
</evidence>
<dbReference type="Gene3D" id="2.60.120.10">
    <property type="entry name" value="Jelly Rolls"/>
    <property type="match status" value="1"/>
</dbReference>
<dbReference type="PANTHER" id="PTHR36440:SF1">
    <property type="entry name" value="PUTATIVE (AFU_ORTHOLOGUE AFUA_8G07350)-RELATED"/>
    <property type="match status" value="1"/>
</dbReference>
<sequence length="163" mass="18328">VSISASQFHALTAQNVKIVQPGEGINLWFFGMLVTLKALANETGNSYTLYELMVPPGHGLPKHIRTQEDETYYMLDGELVWIVGDQESYATKGSFVHFPRFVPHTFENKTNRTAYMVCSCAPGGFEKYFLDCGKMKSASDSMPPEYTDNEIDLAYKMAEEYGI</sequence>
<keyword evidence="3" id="KW-1185">Reference proteome</keyword>
<dbReference type="AlphaFoldDB" id="A0AA38GTP2"/>
<dbReference type="SUPFAM" id="SSF51182">
    <property type="entry name" value="RmlC-like cupins"/>
    <property type="match status" value="1"/>
</dbReference>
<dbReference type="EMBL" id="JAHRHJ020000001">
    <property type="protein sequence ID" value="KAH9328121.1"/>
    <property type="molecule type" value="Genomic_DNA"/>
</dbReference>
<accession>A0AA38GTP2</accession>
<proteinExistence type="predicted"/>